<dbReference type="SMART" id="SM00382">
    <property type="entry name" value="AAA"/>
    <property type="match status" value="1"/>
</dbReference>
<proteinExistence type="inferred from homology"/>
<accession>A0ABD3N4N3</accession>
<dbReference type="Proteomes" id="UP001530293">
    <property type="component" value="Unassembled WGS sequence"/>
</dbReference>
<comment type="similarity">
    <text evidence="2">Belongs to the UPF0014 family.</text>
</comment>
<dbReference type="Gene3D" id="3.40.50.300">
    <property type="entry name" value="P-loop containing nucleotide triphosphate hydrolases"/>
    <property type="match status" value="1"/>
</dbReference>
<feature type="transmembrane region" description="Helical" evidence="9">
    <location>
        <begin position="46"/>
        <end position="68"/>
    </location>
</feature>
<feature type="domain" description="ABC transporter" evidence="10">
    <location>
        <begin position="415"/>
        <end position="652"/>
    </location>
</feature>
<dbReference type="PROSITE" id="PS00211">
    <property type="entry name" value="ABC_TRANSPORTER_1"/>
    <property type="match status" value="1"/>
</dbReference>
<evidence type="ECO:0000259" key="10">
    <source>
        <dbReference type="PROSITE" id="PS50893"/>
    </source>
</evidence>
<dbReference type="PROSITE" id="PS50893">
    <property type="entry name" value="ABC_TRANSPORTER_2"/>
    <property type="match status" value="1"/>
</dbReference>
<comment type="subcellular location">
    <subcellularLocation>
        <location evidence="1">Membrane</location>
        <topology evidence="1">Multi-pass membrane protein</topology>
    </subcellularLocation>
</comment>
<sequence length="652" mass="71425">MMLMIIGLFGGVQGHSDGSGEVAVETSRHLASQLAMEQAGSNDATGVIHVSTPTLVLAAVPLFFIAFLGHKLDLGLTNELIIGVIRCFVQLMILGMILHPIFVMGMGWPWLVGLYVLFMTLIATKESVSNIKYTYQYHSLMTFLALLLSIISVGAFSFLCIVRPTPRWNPQYVIPMCGMLMGNCISGVKLTVKHLTTQIMEGGRREIELCLSFGASGWQSIRRQVNEAVGAGVTPMVNSLNVIGLVAIPGMMTGQILGGSPVTEAAHYQILIMYLISTCTFFAICLNMFIIYRVAFDAGTHVLRTDRFIEVIDTKQNKKVGIMQTMMGFVDNCCCPMLGRSRDDASNSETQPLQYGSSKDTNMIKILTRQVSAYDSEPKFRIANLSFSVQKSHQKKRRSDPDATSLHQSPSSSALEGGNSYHQLQSKQRVLCTNLTANLKKGEIGIIRGPSGSGKTTLLRVLAGLTPMDDGDVMTSGLSLAASYGKGDGHGLGHDIIQWRTTVRYVTQNKADLPGTPRDFIARVASFHTSTFDTPSEDEMLLQTISYLDQWGMGGSKHIEYSANLQDDHHHSYLDKEWKTLSGGESQRMLLAIAMASRATILLLDEATSGLDNEMEKLVEKSVVEYATKNGAVVLWVTHSDDIAERLLACHC</sequence>
<reference evidence="11 12" key="1">
    <citation type="submission" date="2024-10" db="EMBL/GenBank/DDBJ databases">
        <title>Updated reference genomes for cyclostephanoid diatoms.</title>
        <authorList>
            <person name="Roberts W.R."/>
            <person name="Alverson A.J."/>
        </authorList>
    </citation>
    <scope>NUCLEOTIDE SEQUENCE [LARGE SCALE GENOMIC DNA]</scope>
    <source>
        <strain evidence="11 12">AJA232-27</strain>
    </source>
</reference>
<feature type="transmembrane region" description="Helical" evidence="9">
    <location>
        <begin position="108"/>
        <end position="128"/>
    </location>
</feature>
<dbReference type="InterPro" id="IPR003593">
    <property type="entry name" value="AAA+_ATPase"/>
</dbReference>
<evidence type="ECO:0000256" key="4">
    <source>
        <dbReference type="ARBA" id="ARBA00022741"/>
    </source>
</evidence>
<dbReference type="PANTHER" id="PTHR30028:SF0">
    <property type="entry name" value="PROTEIN ALUMINUM SENSITIVE 3"/>
    <property type="match status" value="1"/>
</dbReference>
<keyword evidence="3 9" id="KW-0812">Transmembrane</keyword>
<feature type="transmembrane region" description="Helical" evidence="9">
    <location>
        <begin position="228"/>
        <end position="248"/>
    </location>
</feature>
<dbReference type="EMBL" id="JALLBG020000031">
    <property type="protein sequence ID" value="KAL3771065.1"/>
    <property type="molecule type" value="Genomic_DNA"/>
</dbReference>
<keyword evidence="7 9" id="KW-0472">Membrane</keyword>
<dbReference type="SUPFAM" id="SSF52540">
    <property type="entry name" value="P-loop containing nucleoside triphosphate hydrolases"/>
    <property type="match status" value="1"/>
</dbReference>
<comment type="caution">
    <text evidence="11">The sequence shown here is derived from an EMBL/GenBank/DDBJ whole genome shotgun (WGS) entry which is preliminary data.</text>
</comment>
<evidence type="ECO:0000256" key="8">
    <source>
        <dbReference type="SAM" id="MobiDB-lite"/>
    </source>
</evidence>
<dbReference type="InterPro" id="IPR005226">
    <property type="entry name" value="UPF0014_fam"/>
</dbReference>
<evidence type="ECO:0000313" key="12">
    <source>
        <dbReference type="Proteomes" id="UP001530293"/>
    </source>
</evidence>
<name>A0ABD3N4N3_9STRA</name>
<keyword evidence="5" id="KW-0067">ATP-binding</keyword>
<evidence type="ECO:0000313" key="11">
    <source>
        <dbReference type="EMBL" id="KAL3771065.1"/>
    </source>
</evidence>
<evidence type="ECO:0000256" key="6">
    <source>
        <dbReference type="ARBA" id="ARBA00022989"/>
    </source>
</evidence>
<dbReference type="GO" id="GO:0005524">
    <property type="term" value="F:ATP binding"/>
    <property type="evidence" value="ECO:0007669"/>
    <property type="project" value="UniProtKB-KW"/>
</dbReference>
<dbReference type="GO" id="GO:0016020">
    <property type="term" value="C:membrane"/>
    <property type="evidence" value="ECO:0007669"/>
    <property type="project" value="UniProtKB-SubCell"/>
</dbReference>
<keyword evidence="6 9" id="KW-1133">Transmembrane helix</keyword>
<dbReference type="Pfam" id="PF00005">
    <property type="entry name" value="ABC_tran"/>
    <property type="match status" value="1"/>
</dbReference>
<keyword evidence="12" id="KW-1185">Reference proteome</keyword>
<gene>
    <name evidence="11" type="ORF">ACHAWU_006442</name>
</gene>
<dbReference type="PANTHER" id="PTHR30028">
    <property type="entry name" value="UPF0014 INNER MEMBRANE PROTEIN YBBM-RELATED"/>
    <property type="match status" value="1"/>
</dbReference>
<dbReference type="InterPro" id="IPR017871">
    <property type="entry name" value="ABC_transporter-like_CS"/>
</dbReference>
<dbReference type="Pfam" id="PF03649">
    <property type="entry name" value="UPF0014"/>
    <property type="match status" value="1"/>
</dbReference>
<feature type="transmembrane region" description="Helical" evidence="9">
    <location>
        <begin position="172"/>
        <end position="192"/>
    </location>
</feature>
<evidence type="ECO:0000256" key="5">
    <source>
        <dbReference type="ARBA" id="ARBA00022840"/>
    </source>
</evidence>
<evidence type="ECO:0000256" key="9">
    <source>
        <dbReference type="SAM" id="Phobius"/>
    </source>
</evidence>
<feature type="compositionally biased region" description="Polar residues" evidence="8">
    <location>
        <begin position="405"/>
        <end position="420"/>
    </location>
</feature>
<feature type="region of interest" description="Disordered" evidence="8">
    <location>
        <begin position="391"/>
        <end position="420"/>
    </location>
</feature>
<organism evidence="11 12">
    <name type="scientific">Discostella pseudostelligera</name>
    <dbReference type="NCBI Taxonomy" id="259834"/>
    <lineage>
        <taxon>Eukaryota</taxon>
        <taxon>Sar</taxon>
        <taxon>Stramenopiles</taxon>
        <taxon>Ochrophyta</taxon>
        <taxon>Bacillariophyta</taxon>
        <taxon>Coscinodiscophyceae</taxon>
        <taxon>Thalassiosirophycidae</taxon>
        <taxon>Stephanodiscales</taxon>
        <taxon>Stephanodiscaceae</taxon>
        <taxon>Discostella</taxon>
    </lineage>
</organism>
<feature type="transmembrane region" description="Helical" evidence="9">
    <location>
        <begin position="140"/>
        <end position="166"/>
    </location>
</feature>
<dbReference type="AlphaFoldDB" id="A0ABD3N4N3"/>
<feature type="transmembrane region" description="Helical" evidence="9">
    <location>
        <begin position="80"/>
        <end position="102"/>
    </location>
</feature>
<keyword evidence="4" id="KW-0547">Nucleotide-binding</keyword>
<dbReference type="InterPro" id="IPR027417">
    <property type="entry name" value="P-loop_NTPase"/>
</dbReference>
<dbReference type="InterPro" id="IPR003439">
    <property type="entry name" value="ABC_transporter-like_ATP-bd"/>
</dbReference>
<evidence type="ECO:0000256" key="7">
    <source>
        <dbReference type="ARBA" id="ARBA00023136"/>
    </source>
</evidence>
<feature type="transmembrane region" description="Helical" evidence="9">
    <location>
        <begin position="268"/>
        <end position="292"/>
    </location>
</feature>
<protein>
    <recommendedName>
        <fullName evidence="10">ABC transporter domain-containing protein</fullName>
    </recommendedName>
</protein>
<evidence type="ECO:0000256" key="1">
    <source>
        <dbReference type="ARBA" id="ARBA00004141"/>
    </source>
</evidence>
<evidence type="ECO:0000256" key="2">
    <source>
        <dbReference type="ARBA" id="ARBA00005268"/>
    </source>
</evidence>
<evidence type="ECO:0000256" key="3">
    <source>
        <dbReference type="ARBA" id="ARBA00022692"/>
    </source>
</evidence>